<comment type="pathway">
    <text evidence="1">Lipid metabolism; fatty acid beta-oxidation.</text>
</comment>
<name>V8NAB5_OPHHA</name>
<evidence type="ECO:0000256" key="3">
    <source>
        <dbReference type="ARBA" id="ARBA00048999"/>
    </source>
</evidence>
<keyword evidence="2" id="KW-0808">Transferase</keyword>
<gene>
    <name evidence="5" type="ORF">L345_15685</name>
</gene>
<evidence type="ECO:0000259" key="4">
    <source>
        <dbReference type="Pfam" id="PF00755"/>
    </source>
</evidence>
<dbReference type="InterPro" id="IPR039551">
    <property type="entry name" value="Cho/carn_acyl_trans"/>
</dbReference>
<dbReference type="GO" id="GO:0004092">
    <property type="term" value="F:carnitine O-acetyltransferase activity"/>
    <property type="evidence" value="ECO:0007669"/>
    <property type="project" value="TreeGrafter"/>
</dbReference>
<dbReference type="PANTHER" id="PTHR22589">
    <property type="entry name" value="CARNITINE O-ACYLTRANSFERASE"/>
    <property type="match status" value="1"/>
</dbReference>
<keyword evidence="2" id="KW-0012">Acyltransferase</keyword>
<evidence type="ECO:0000313" key="5">
    <source>
        <dbReference type="EMBL" id="ETE58593.1"/>
    </source>
</evidence>
<dbReference type="AlphaFoldDB" id="V8NAB5"/>
<dbReference type="EMBL" id="AZIM01006541">
    <property type="protein sequence ID" value="ETE58593.1"/>
    <property type="molecule type" value="Genomic_DNA"/>
</dbReference>
<comment type="caution">
    <text evidence="5">The sequence shown here is derived from an EMBL/GenBank/DDBJ whole genome shotgun (WGS) entry which is preliminary data.</text>
</comment>
<dbReference type="OrthoDB" id="240216at2759"/>
<dbReference type="Pfam" id="PF00755">
    <property type="entry name" value="Carn_acyltransf"/>
    <property type="match status" value="1"/>
</dbReference>
<feature type="domain" description="Choline/carnitine acyltransferase" evidence="4">
    <location>
        <begin position="20"/>
        <end position="68"/>
    </location>
</feature>
<dbReference type="InterPro" id="IPR000542">
    <property type="entry name" value="Carn_acyl_trans"/>
</dbReference>
<comment type="catalytic activity">
    <reaction evidence="3">
        <text>4,8-dimethylnonanoyl-CoA + (R)-carnitine = O-4,8-dimethylnonanoyl-(R)-carnitine + CoA</text>
        <dbReference type="Rhea" id="RHEA:44860"/>
        <dbReference type="ChEBI" id="CHEBI:16347"/>
        <dbReference type="ChEBI" id="CHEBI:57287"/>
        <dbReference type="ChEBI" id="CHEBI:77061"/>
        <dbReference type="ChEBI" id="CHEBI:84654"/>
    </reaction>
</comment>
<dbReference type="GO" id="GO:0019254">
    <property type="term" value="P:carnitine metabolic process, CoA-linked"/>
    <property type="evidence" value="ECO:0007669"/>
    <property type="project" value="TreeGrafter"/>
</dbReference>
<dbReference type="InterPro" id="IPR042572">
    <property type="entry name" value="Carn_acyl_trans_N"/>
</dbReference>
<dbReference type="PANTHER" id="PTHR22589:SF47">
    <property type="entry name" value="CHOLINE_CARNITINE ACYLTRANSFERASE DOMAIN-CONTAINING PROTEIN"/>
    <property type="match status" value="1"/>
</dbReference>
<protein>
    <recommendedName>
        <fullName evidence="4">Choline/carnitine acyltransferase domain-containing protein</fullName>
    </recommendedName>
</protein>
<dbReference type="GO" id="GO:0006635">
    <property type="term" value="P:fatty acid beta-oxidation"/>
    <property type="evidence" value="ECO:0007669"/>
    <property type="project" value="UniProtKB-UniPathway"/>
</dbReference>
<evidence type="ECO:0000256" key="2">
    <source>
        <dbReference type="ARBA" id="ARBA00023315"/>
    </source>
</evidence>
<dbReference type="PROSITE" id="PS00439">
    <property type="entry name" value="ACYLTRANSF_C_1"/>
    <property type="match status" value="1"/>
</dbReference>
<proteinExistence type="predicted"/>
<evidence type="ECO:0000256" key="1">
    <source>
        <dbReference type="ARBA" id="ARBA00005005"/>
    </source>
</evidence>
<feature type="non-terminal residue" evidence="5">
    <location>
        <position position="1"/>
    </location>
</feature>
<accession>V8NAB5</accession>
<organism evidence="5 6">
    <name type="scientific">Ophiophagus hannah</name>
    <name type="common">King cobra</name>
    <name type="synonym">Naja hannah</name>
    <dbReference type="NCBI Taxonomy" id="8665"/>
    <lineage>
        <taxon>Eukaryota</taxon>
        <taxon>Metazoa</taxon>
        <taxon>Chordata</taxon>
        <taxon>Craniata</taxon>
        <taxon>Vertebrata</taxon>
        <taxon>Euteleostomi</taxon>
        <taxon>Lepidosauria</taxon>
        <taxon>Squamata</taxon>
        <taxon>Bifurcata</taxon>
        <taxon>Unidentata</taxon>
        <taxon>Episquamata</taxon>
        <taxon>Toxicofera</taxon>
        <taxon>Serpentes</taxon>
        <taxon>Colubroidea</taxon>
        <taxon>Elapidae</taxon>
        <taxon>Elapinae</taxon>
        <taxon>Ophiophagus</taxon>
    </lineage>
</organism>
<dbReference type="Proteomes" id="UP000018936">
    <property type="component" value="Unassembled WGS sequence"/>
</dbReference>
<sequence>MKLPWVFHYRNASSLALPRQPVPLLAQTMTQYLRSLEPLLSPKDLEQTRQLVAAFEAPGGEGERLQANNATVSSEQLCGP</sequence>
<keyword evidence="6" id="KW-1185">Reference proteome</keyword>
<dbReference type="GO" id="GO:0005777">
    <property type="term" value="C:peroxisome"/>
    <property type="evidence" value="ECO:0007669"/>
    <property type="project" value="TreeGrafter"/>
</dbReference>
<reference evidence="5 6" key="1">
    <citation type="journal article" date="2013" name="Proc. Natl. Acad. Sci. U.S.A.">
        <title>The king cobra genome reveals dynamic gene evolution and adaptation in the snake venom system.</title>
        <authorList>
            <person name="Vonk F.J."/>
            <person name="Casewell N.R."/>
            <person name="Henkel C.V."/>
            <person name="Heimberg A.M."/>
            <person name="Jansen H.J."/>
            <person name="McCleary R.J."/>
            <person name="Kerkkamp H.M."/>
            <person name="Vos R.A."/>
            <person name="Guerreiro I."/>
            <person name="Calvete J.J."/>
            <person name="Wuster W."/>
            <person name="Woods A.E."/>
            <person name="Logan J.M."/>
            <person name="Harrison R.A."/>
            <person name="Castoe T.A."/>
            <person name="de Koning A.P."/>
            <person name="Pollock D.D."/>
            <person name="Yandell M."/>
            <person name="Calderon D."/>
            <person name="Renjifo C."/>
            <person name="Currier R.B."/>
            <person name="Salgado D."/>
            <person name="Pla D."/>
            <person name="Sanz L."/>
            <person name="Hyder A.S."/>
            <person name="Ribeiro J.M."/>
            <person name="Arntzen J.W."/>
            <person name="van den Thillart G.E."/>
            <person name="Boetzer M."/>
            <person name="Pirovano W."/>
            <person name="Dirks R.P."/>
            <person name="Spaink H.P."/>
            <person name="Duboule D."/>
            <person name="McGlinn E."/>
            <person name="Kini R.M."/>
            <person name="Richardson M.K."/>
        </authorList>
    </citation>
    <scope>NUCLEOTIDE SEQUENCE</scope>
    <source>
        <tissue evidence="5">Blood</tissue>
    </source>
</reference>
<evidence type="ECO:0000313" key="6">
    <source>
        <dbReference type="Proteomes" id="UP000018936"/>
    </source>
</evidence>
<dbReference type="SUPFAM" id="SSF52777">
    <property type="entry name" value="CoA-dependent acyltransferases"/>
    <property type="match status" value="1"/>
</dbReference>
<dbReference type="Gene3D" id="1.10.275.20">
    <property type="entry name" value="Choline/Carnitine o-acyltransferase"/>
    <property type="match status" value="1"/>
</dbReference>
<dbReference type="UniPathway" id="UPA00659"/>